<reference evidence="15" key="1">
    <citation type="journal article" date="2019" name="Int. J. Syst. Evol. Microbiol.">
        <title>The Global Catalogue of Microorganisms (GCM) 10K type strain sequencing project: providing services to taxonomists for standard genome sequencing and annotation.</title>
        <authorList>
            <consortium name="The Broad Institute Genomics Platform"/>
            <consortium name="The Broad Institute Genome Sequencing Center for Infectious Disease"/>
            <person name="Wu L."/>
            <person name="Ma J."/>
        </authorList>
    </citation>
    <scope>NUCLEOTIDE SEQUENCE [LARGE SCALE GENOMIC DNA]</scope>
    <source>
        <strain evidence="15">CGMCC 4.7638</strain>
    </source>
</reference>
<dbReference type="Proteomes" id="UP001597542">
    <property type="component" value="Unassembled WGS sequence"/>
</dbReference>
<evidence type="ECO:0000256" key="5">
    <source>
        <dbReference type="ARBA" id="ARBA00022692"/>
    </source>
</evidence>
<dbReference type="InterPro" id="IPR015500">
    <property type="entry name" value="Peptidase_S8_subtilisin-rel"/>
</dbReference>
<comment type="similarity">
    <text evidence="2 10">Belongs to the peptidase S8 family.</text>
</comment>
<organism evidence="14 15">
    <name type="scientific">Amycolatopsis albidoflavus</name>
    <dbReference type="NCBI Taxonomy" id="102226"/>
    <lineage>
        <taxon>Bacteria</taxon>
        <taxon>Bacillati</taxon>
        <taxon>Actinomycetota</taxon>
        <taxon>Actinomycetes</taxon>
        <taxon>Pseudonocardiales</taxon>
        <taxon>Pseudonocardiaceae</taxon>
        <taxon>Amycolatopsis</taxon>
    </lineage>
</organism>
<keyword evidence="5 12" id="KW-0812">Transmembrane</keyword>
<feature type="domain" description="Peptidase S8/S53" evidence="13">
    <location>
        <begin position="97"/>
        <end position="352"/>
    </location>
</feature>
<evidence type="ECO:0000256" key="9">
    <source>
        <dbReference type="ARBA" id="ARBA00023136"/>
    </source>
</evidence>
<dbReference type="SUPFAM" id="SSF52743">
    <property type="entry name" value="Subtilisin-like"/>
    <property type="match status" value="1"/>
</dbReference>
<dbReference type="InterPro" id="IPR036852">
    <property type="entry name" value="Peptidase_S8/S53_dom_sf"/>
</dbReference>
<dbReference type="GO" id="GO:0006508">
    <property type="term" value="P:proteolysis"/>
    <property type="evidence" value="ECO:0007669"/>
    <property type="project" value="UniProtKB-KW"/>
</dbReference>
<feature type="compositionally biased region" description="Gly residues" evidence="11">
    <location>
        <begin position="7"/>
        <end position="16"/>
    </location>
</feature>
<evidence type="ECO:0000259" key="13">
    <source>
        <dbReference type="Pfam" id="PF00082"/>
    </source>
</evidence>
<feature type="active site" description="Charge relay system" evidence="10">
    <location>
        <position position="106"/>
    </location>
</feature>
<dbReference type="Gene3D" id="3.40.50.200">
    <property type="entry name" value="Peptidase S8/S53 domain"/>
    <property type="match status" value="1"/>
</dbReference>
<evidence type="ECO:0000256" key="11">
    <source>
        <dbReference type="SAM" id="MobiDB-lite"/>
    </source>
</evidence>
<dbReference type="InterPro" id="IPR000209">
    <property type="entry name" value="Peptidase_S8/S53_dom"/>
</dbReference>
<feature type="active site" description="Charge relay system" evidence="10">
    <location>
        <position position="142"/>
    </location>
</feature>
<evidence type="ECO:0000256" key="3">
    <source>
        <dbReference type="ARBA" id="ARBA00022475"/>
    </source>
</evidence>
<evidence type="ECO:0000256" key="12">
    <source>
        <dbReference type="SAM" id="Phobius"/>
    </source>
</evidence>
<dbReference type="PANTHER" id="PTHR43806">
    <property type="entry name" value="PEPTIDASE S8"/>
    <property type="match status" value="1"/>
</dbReference>
<gene>
    <name evidence="14" type="primary">mycP</name>
    <name evidence="14" type="ORF">ACFSUT_05145</name>
</gene>
<keyword evidence="8 12" id="KW-1133">Transmembrane helix</keyword>
<dbReference type="RefSeq" id="WP_344277815.1">
    <property type="nucleotide sequence ID" value="NZ_BAAAHV010000013.1"/>
</dbReference>
<evidence type="ECO:0000256" key="2">
    <source>
        <dbReference type="ARBA" id="ARBA00011073"/>
    </source>
</evidence>
<evidence type="ECO:0000256" key="10">
    <source>
        <dbReference type="PROSITE-ProRule" id="PRU01240"/>
    </source>
</evidence>
<dbReference type="EMBL" id="JBHUKQ010000004">
    <property type="protein sequence ID" value="MFD2479648.1"/>
    <property type="molecule type" value="Genomic_DNA"/>
</dbReference>
<dbReference type="NCBIfam" id="TIGR03921">
    <property type="entry name" value="T7SS_mycosin"/>
    <property type="match status" value="1"/>
</dbReference>
<dbReference type="Pfam" id="PF00082">
    <property type="entry name" value="Peptidase_S8"/>
    <property type="match status" value="1"/>
</dbReference>
<sequence>MARRGGGDWQGRGGGVVRRSSSGLTVLLTAGVAVLGASAPAIAQQQPTPPPSSPSPASAPPSSSQPPCLPPPQISETDVPWAQRQLVPQRVWPLTRGAGITVAVVDTGVDVTTPQLVNAHVLPGVDLTSPSRGPANTDCYGHGTFNAGIIAATPAPGTGFLGLAPDVTILPIRCATTDTPNVAGSLTAEGMANGIRQAVDSGARVINISASTTTPVPDLAAAVEYASRRDVVVVASAANTAQQGNPVTYPASYPSVIAVGAVDKDGKHADFSQTGPFVSLVAPGVAITSIGPGGPGQWQGNGTSYAAPFVAATVALIRAYRPRLTAPQIKHRLEVTADHPAAALPDPALGWGTLNVTSAVTDELPEESGAAAIVVRPHGAHPADLAAPDGLGPVLAVASAVGVLVVVLALLVISRLFGEGSRRGWRRARVAKVRSAEPVPGSARTMRKPPAIQ</sequence>
<dbReference type="InterPro" id="IPR050131">
    <property type="entry name" value="Peptidase_S8_subtilisin-like"/>
</dbReference>
<evidence type="ECO:0000313" key="14">
    <source>
        <dbReference type="EMBL" id="MFD2479648.1"/>
    </source>
</evidence>
<dbReference type="PROSITE" id="PS51892">
    <property type="entry name" value="SUBTILASE"/>
    <property type="match status" value="1"/>
</dbReference>
<comment type="subcellular location">
    <subcellularLocation>
        <location evidence="1">Cell membrane</location>
        <topology evidence="1">Single-pass membrane protein</topology>
    </subcellularLocation>
</comment>
<feature type="region of interest" description="Disordered" evidence="11">
    <location>
        <begin position="41"/>
        <end position="76"/>
    </location>
</feature>
<keyword evidence="15" id="KW-1185">Reference proteome</keyword>
<feature type="region of interest" description="Disordered" evidence="11">
    <location>
        <begin position="430"/>
        <end position="453"/>
    </location>
</feature>
<accession>A0ABW5HT71</accession>
<dbReference type="PANTHER" id="PTHR43806:SF11">
    <property type="entry name" value="CEREVISIN-RELATED"/>
    <property type="match status" value="1"/>
</dbReference>
<evidence type="ECO:0000256" key="7">
    <source>
        <dbReference type="ARBA" id="ARBA00022825"/>
    </source>
</evidence>
<proteinExistence type="inferred from homology"/>
<dbReference type="InterPro" id="IPR023834">
    <property type="entry name" value="T7SS_pept_S8A_mycosin"/>
</dbReference>
<keyword evidence="7 10" id="KW-0720">Serine protease</keyword>
<protein>
    <submittedName>
        <fullName evidence="14">Type VII secretion-associated serine protease mycosin</fullName>
    </submittedName>
</protein>
<keyword evidence="3" id="KW-1003">Cell membrane</keyword>
<feature type="transmembrane region" description="Helical" evidence="12">
    <location>
        <begin position="394"/>
        <end position="417"/>
    </location>
</feature>
<name>A0ABW5HT71_9PSEU</name>
<keyword evidence="4 10" id="KW-0645">Protease</keyword>
<comment type="caution">
    <text evidence="14">The sequence shown here is derived from an EMBL/GenBank/DDBJ whole genome shotgun (WGS) entry which is preliminary data.</text>
</comment>
<feature type="active site" description="Charge relay system" evidence="10">
    <location>
        <position position="304"/>
    </location>
</feature>
<feature type="region of interest" description="Disordered" evidence="11">
    <location>
        <begin position="1"/>
        <end position="20"/>
    </location>
</feature>
<dbReference type="PRINTS" id="PR00723">
    <property type="entry name" value="SUBTILISIN"/>
</dbReference>
<dbReference type="GO" id="GO:0008233">
    <property type="term" value="F:peptidase activity"/>
    <property type="evidence" value="ECO:0007669"/>
    <property type="project" value="UniProtKB-KW"/>
</dbReference>
<evidence type="ECO:0000256" key="1">
    <source>
        <dbReference type="ARBA" id="ARBA00004162"/>
    </source>
</evidence>
<keyword evidence="6 10" id="KW-0378">Hydrolase</keyword>
<dbReference type="InterPro" id="IPR023828">
    <property type="entry name" value="Peptidase_S8_Ser-AS"/>
</dbReference>
<evidence type="ECO:0000256" key="8">
    <source>
        <dbReference type="ARBA" id="ARBA00022989"/>
    </source>
</evidence>
<evidence type="ECO:0000256" key="4">
    <source>
        <dbReference type="ARBA" id="ARBA00022670"/>
    </source>
</evidence>
<evidence type="ECO:0000313" key="15">
    <source>
        <dbReference type="Proteomes" id="UP001597542"/>
    </source>
</evidence>
<feature type="compositionally biased region" description="Pro residues" evidence="11">
    <location>
        <begin position="47"/>
        <end position="73"/>
    </location>
</feature>
<evidence type="ECO:0000256" key="6">
    <source>
        <dbReference type="ARBA" id="ARBA00022801"/>
    </source>
</evidence>
<keyword evidence="9 12" id="KW-0472">Membrane</keyword>
<dbReference type="PROSITE" id="PS00138">
    <property type="entry name" value="SUBTILASE_SER"/>
    <property type="match status" value="1"/>
</dbReference>